<name>A0A8H9IN24_9PSEU</name>
<dbReference type="InterPro" id="IPR017972">
    <property type="entry name" value="Cyt_P450_CS"/>
</dbReference>
<dbReference type="Proteomes" id="UP000658656">
    <property type="component" value="Unassembled WGS sequence"/>
</dbReference>
<evidence type="ECO:0000256" key="1">
    <source>
        <dbReference type="ARBA" id="ARBA00010617"/>
    </source>
</evidence>
<protein>
    <submittedName>
        <fullName evidence="3">Cytochrome P450</fullName>
    </submittedName>
</protein>
<dbReference type="GO" id="GO:0016705">
    <property type="term" value="F:oxidoreductase activity, acting on paired donors, with incorporation or reduction of molecular oxygen"/>
    <property type="evidence" value="ECO:0007669"/>
    <property type="project" value="InterPro"/>
</dbReference>
<dbReference type="InterPro" id="IPR002397">
    <property type="entry name" value="Cyt_P450_B"/>
</dbReference>
<evidence type="ECO:0000256" key="2">
    <source>
        <dbReference type="RuleBase" id="RU000461"/>
    </source>
</evidence>
<sequence>MTHSSAAIPDHVPAHLVVDFDPVAGPEVTEFPPSAMNAFRDSFPIFYTPYGGGFWVLTRFADIKAAFQDPETYPQQGTLNTSWTGTRHIPLRLNPPEHHAYRKMLMGMFSPRRLAQMEPLVRRVARERIRVFARSGSCELVTDYAISLPAATFCGLLGLPLSDFPVYHEISWGLVYEAERLRREQGEETAQKFRKELLGRVEATVADLIPRRRSRPGEDIISFLLKAGVFDRPLTDDEIVNIATLMFFAGTDSTAGMIAYSFAFLAKNPAHRKKIVAEPGSIPTAADELIRYHGFHHIVRDVARDVEVAGVGLKRGDRILLHTGGANHDPAEFACPGKVDLGRKPAQQLTFGTGIHRCIGAPLAKLELRVALEEFHSVLPEYRITDGDDVEYAGGQQKILPRRVPLSF</sequence>
<dbReference type="GO" id="GO:0020037">
    <property type="term" value="F:heme binding"/>
    <property type="evidence" value="ECO:0007669"/>
    <property type="project" value="InterPro"/>
</dbReference>
<dbReference type="Pfam" id="PF00067">
    <property type="entry name" value="p450"/>
    <property type="match status" value="1"/>
</dbReference>
<dbReference type="Gene3D" id="1.10.630.10">
    <property type="entry name" value="Cytochrome P450"/>
    <property type="match status" value="1"/>
</dbReference>
<dbReference type="RefSeq" id="WP_145934836.1">
    <property type="nucleotide sequence ID" value="NZ_BNAV01000001.1"/>
</dbReference>
<evidence type="ECO:0000313" key="3">
    <source>
        <dbReference type="EMBL" id="GHF35998.1"/>
    </source>
</evidence>
<dbReference type="PANTHER" id="PTHR46696:SF6">
    <property type="entry name" value="P450, PUTATIVE (EUROFUNG)-RELATED"/>
    <property type="match status" value="1"/>
</dbReference>
<keyword evidence="2" id="KW-0560">Oxidoreductase</keyword>
<dbReference type="InterPro" id="IPR001128">
    <property type="entry name" value="Cyt_P450"/>
</dbReference>
<dbReference type="EMBL" id="BNAV01000001">
    <property type="protein sequence ID" value="GHF35998.1"/>
    <property type="molecule type" value="Genomic_DNA"/>
</dbReference>
<dbReference type="OrthoDB" id="3209493at2"/>
<dbReference type="GO" id="GO:0004497">
    <property type="term" value="F:monooxygenase activity"/>
    <property type="evidence" value="ECO:0007669"/>
    <property type="project" value="UniProtKB-KW"/>
</dbReference>
<keyword evidence="2" id="KW-0349">Heme</keyword>
<reference evidence="3" key="1">
    <citation type="journal article" date="2014" name="Int. J. Syst. Evol. Microbiol.">
        <title>Complete genome sequence of Corynebacterium casei LMG S-19264T (=DSM 44701T), isolated from a smear-ripened cheese.</title>
        <authorList>
            <consortium name="US DOE Joint Genome Institute (JGI-PGF)"/>
            <person name="Walter F."/>
            <person name="Albersmeier A."/>
            <person name="Kalinowski J."/>
            <person name="Ruckert C."/>
        </authorList>
    </citation>
    <scope>NUCLEOTIDE SEQUENCE</scope>
    <source>
        <strain evidence="3">CGMCC 4.7679</strain>
    </source>
</reference>
<dbReference type="PROSITE" id="PS00086">
    <property type="entry name" value="CYTOCHROME_P450"/>
    <property type="match status" value="1"/>
</dbReference>
<keyword evidence="2" id="KW-0503">Monooxygenase</keyword>
<comment type="similarity">
    <text evidence="1 2">Belongs to the cytochrome P450 family.</text>
</comment>
<keyword evidence="2" id="KW-0479">Metal-binding</keyword>
<comment type="caution">
    <text evidence="3">The sequence shown here is derived from an EMBL/GenBank/DDBJ whole genome shotgun (WGS) entry which is preliminary data.</text>
</comment>
<dbReference type="InterPro" id="IPR036396">
    <property type="entry name" value="Cyt_P450_sf"/>
</dbReference>
<dbReference type="PRINTS" id="PR00385">
    <property type="entry name" value="P450"/>
</dbReference>
<reference evidence="3" key="2">
    <citation type="submission" date="2020-09" db="EMBL/GenBank/DDBJ databases">
        <authorList>
            <person name="Sun Q."/>
            <person name="Zhou Y."/>
        </authorList>
    </citation>
    <scope>NUCLEOTIDE SEQUENCE</scope>
    <source>
        <strain evidence="3">CGMCC 4.7679</strain>
    </source>
</reference>
<evidence type="ECO:0000313" key="4">
    <source>
        <dbReference type="Proteomes" id="UP000658656"/>
    </source>
</evidence>
<dbReference type="PANTHER" id="PTHR46696">
    <property type="entry name" value="P450, PUTATIVE (EUROFUNG)-RELATED"/>
    <property type="match status" value="1"/>
</dbReference>
<keyword evidence="4" id="KW-1185">Reference proteome</keyword>
<keyword evidence="2" id="KW-0408">Iron</keyword>
<gene>
    <name evidence="3" type="ORF">GCM10017566_06270</name>
</gene>
<dbReference type="AlphaFoldDB" id="A0A8H9IN24"/>
<proteinExistence type="inferred from homology"/>
<dbReference type="PRINTS" id="PR00359">
    <property type="entry name" value="BP450"/>
</dbReference>
<accession>A0A8H9IN24</accession>
<dbReference type="GO" id="GO:0005506">
    <property type="term" value="F:iron ion binding"/>
    <property type="evidence" value="ECO:0007669"/>
    <property type="project" value="InterPro"/>
</dbReference>
<dbReference type="SUPFAM" id="SSF48264">
    <property type="entry name" value="Cytochrome P450"/>
    <property type="match status" value="1"/>
</dbReference>
<organism evidence="3 4">
    <name type="scientific">Amycolatopsis bartoniae</name>
    <dbReference type="NCBI Taxonomy" id="941986"/>
    <lineage>
        <taxon>Bacteria</taxon>
        <taxon>Bacillati</taxon>
        <taxon>Actinomycetota</taxon>
        <taxon>Actinomycetes</taxon>
        <taxon>Pseudonocardiales</taxon>
        <taxon>Pseudonocardiaceae</taxon>
        <taxon>Amycolatopsis</taxon>
    </lineage>
</organism>